<evidence type="ECO:0000313" key="2">
    <source>
        <dbReference type="EMBL" id="SNX68541.1"/>
    </source>
</evidence>
<name>A0A285CLX4_9BACI</name>
<sequence>MESEWLTIFDDNMKPNGKATREEVHQKGYWHETFHCWFIRKEEEKTYIYFQIRSEYKKDYPNLLDITAAGHILSHETVLDGVREVKEELGIDISMDELVPLGVIPYSVDNNDIIDREMAHVFIYESIQAWNDFKLQKEEVSGILKIELSSFYKLWFGGKQYVPAFGFVVNQTGEKEIVKKLLTKADFVQHEDFYFKKVLNGIKAI</sequence>
<dbReference type="GO" id="GO:0016853">
    <property type="term" value="F:isomerase activity"/>
    <property type="evidence" value="ECO:0007669"/>
    <property type="project" value="UniProtKB-KW"/>
</dbReference>
<dbReference type="Gene3D" id="3.90.79.10">
    <property type="entry name" value="Nucleoside Triphosphate Pyrophosphohydrolase"/>
    <property type="match status" value="1"/>
</dbReference>
<evidence type="ECO:0000259" key="1">
    <source>
        <dbReference type="PROSITE" id="PS51462"/>
    </source>
</evidence>
<evidence type="ECO:0000313" key="3">
    <source>
        <dbReference type="Proteomes" id="UP000219546"/>
    </source>
</evidence>
<dbReference type="PROSITE" id="PS51462">
    <property type="entry name" value="NUDIX"/>
    <property type="match status" value="1"/>
</dbReference>
<proteinExistence type="predicted"/>
<dbReference type="PANTHER" id="PTHR10885:SF0">
    <property type="entry name" value="ISOPENTENYL-DIPHOSPHATE DELTA-ISOMERASE"/>
    <property type="match status" value="1"/>
</dbReference>
<dbReference type="InterPro" id="IPR015797">
    <property type="entry name" value="NUDIX_hydrolase-like_dom_sf"/>
</dbReference>
<feature type="domain" description="Nudix hydrolase" evidence="1">
    <location>
        <begin position="29"/>
        <end position="167"/>
    </location>
</feature>
<gene>
    <name evidence="2" type="ORF">SAMN05877753_102583</name>
</gene>
<dbReference type="InterPro" id="IPR000086">
    <property type="entry name" value="NUDIX_hydrolase_dom"/>
</dbReference>
<dbReference type="RefSeq" id="WP_097157750.1">
    <property type="nucleotide sequence ID" value="NZ_JBEPMQ010000001.1"/>
</dbReference>
<keyword evidence="3" id="KW-1185">Reference proteome</keyword>
<dbReference type="PANTHER" id="PTHR10885">
    <property type="entry name" value="ISOPENTENYL-DIPHOSPHATE DELTA-ISOMERASE"/>
    <property type="match status" value="1"/>
</dbReference>
<keyword evidence="2" id="KW-0413">Isomerase</keyword>
<dbReference type="EMBL" id="OAOP01000002">
    <property type="protein sequence ID" value="SNX68541.1"/>
    <property type="molecule type" value="Genomic_DNA"/>
</dbReference>
<organism evidence="2 3">
    <name type="scientific">Bacillus oleivorans</name>
    <dbReference type="NCBI Taxonomy" id="1448271"/>
    <lineage>
        <taxon>Bacteria</taxon>
        <taxon>Bacillati</taxon>
        <taxon>Bacillota</taxon>
        <taxon>Bacilli</taxon>
        <taxon>Bacillales</taxon>
        <taxon>Bacillaceae</taxon>
        <taxon>Bacillus</taxon>
    </lineage>
</organism>
<accession>A0A285CLX4</accession>
<protein>
    <submittedName>
        <fullName evidence="2">Isopentenyldiphosphate isomerase</fullName>
    </submittedName>
</protein>
<dbReference type="OrthoDB" id="9780586at2"/>
<dbReference type="SUPFAM" id="SSF55811">
    <property type="entry name" value="Nudix"/>
    <property type="match status" value="1"/>
</dbReference>
<dbReference type="Proteomes" id="UP000219546">
    <property type="component" value="Unassembled WGS sequence"/>
</dbReference>
<dbReference type="AlphaFoldDB" id="A0A285CLX4"/>
<dbReference type="CDD" id="cd04692">
    <property type="entry name" value="NUDIX_Hydrolase"/>
    <property type="match status" value="1"/>
</dbReference>
<reference evidence="2 3" key="1">
    <citation type="submission" date="2017-08" db="EMBL/GenBank/DDBJ databases">
        <authorList>
            <person name="de Groot N.N."/>
        </authorList>
    </citation>
    <scope>NUCLEOTIDE SEQUENCE [LARGE SCALE GENOMIC DNA]</scope>
    <source>
        <strain evidence="2 3">JC228</strain>
    </source>
</reference>